<dbReference type="AlphaFoldDB" id="A0AAQ3KPF5"/>
<feature type="transmembrane region" description="Helical" evidence="5">
    <location>
        <begin position="68"/>
        <end position="90"/>
    </location>
</feature>
<keyword evidence="3 5" id="KW-1133">Transmembrane helix</keyword>
<proteinExistence type="predicted"/>
<dbReference type="PANTHER" id="PTHR31234:SF55">
    <property type="entry name" value="LATE EMBRYOGENESIS ABUNDANT (LEA) HYDROXYPROLINE-RICH GLYCOPROTEIN FAMILY"/>
    <property type="match status" value="1"/>
</dbReference>
<evidence type="ECO:0000259" key="6">
    <source>
        <dbReference type="Pfam" id="PF03168"/>
    </source>
</evidence>
<dbReference type="GO" id="GO:0098542">
    <property type="term" value="P:defense response to other organism"/>
    <property type="evidence" value="ECO:0007669"/>
    <property type="project" value="InterPro"/>
</dbReference>
<keyword evidence="2 5" id="KW-0812">Transmembrane</keyword>
<evidence type="ECO:0000256" key="3">
    <source>
        <dbReference type="ARBA" id="ARBA00022989"/>
    </source>
</evidence>
<accession>A0AAQ3KPF5</accession>
<gene>
    <name evidence="7" type="ORF">Cni_G20634</name>
</gene>
<evidence type="ECO:0000313" key="7">
    <source>
        <dbReference type="EMBL" id="WOL11870.1"/>
    </source>
</evidence>
<comment type="subcellular location">
    <subcellularLocation>
        <location evidence="1">Membrane</location>
        <topology evidence="1">Single-pass membrane protein</topology>
    </subcellularLocation>
</comment>
<keyword evidence="8" id="KW-1185">Reference proteome</keyword>
<protein>
    <recommendedName>
        <fullName evidence="6">Late embryogenesis abundant protein LEA-2 subgroup domain-containing protein</fullName>
    </recommendedName>
</protein>
<evidence type="ECO:0000256" key="5">
    <source>
        <dbReference type="SAM" id="Phobius"/>
    </source>
</evidence>
<dbReference type="PANTHER" id="PTHR31234">
    <property type="entry name" value="LATE EMBRYOGENESIS ABUNDANT (LEA) HYDROXYPROLINE-RICH GLYCOPROTEIN FAMILY"/>
    <property type="match status" value="1"/>
</dbReference>
<dbReference type="GO" id="GO:0005886">
    <property type="term" value="C:plasma membrane"/>
    <property type="evidence" value="ECO:0007669"/>
    <property type="project" value="TreeGrafter"/>
</dbReference>
<name>A0AAQ3KPF5_9LILI</name>
<sequence length="257" mass="27916">MSSSIGSPKPPLATGYPAPPAGAAYPYPAPPPQSYYPSGAPPPPNPHYYPPAYAPPPPRYNAVFLRRLLSIVVPLFVLFFVVVLIIWLALRPRLPEVSVSSAAVSGFNLSALQQQQLFADFDLNFTIHNPNVKMGIYYDRLTAFVLYGSDTISETSLAPFYQAKGDTTAVRARLVAAGGYVDSDVVKGINSDRGDGAVGFNIRVWAWVRFRSGAWRTRWHVLEVYCDDVMIGFKNGTNAAAAGYLVGSTPKNCVANL</sequence>
<evidence type="ECO:0000313" key="8">
    <source>
        <dbReference type="Proteomes" id="UP001327560"/>
    </source>
</evidence>
<dbReference type="InterPro" id="IPR004864">
    <property type="entry name" value="LEA_2"/>
</dbReference>
<organism evidence="7 8">
    <name type="scientific">Canna indica</name>
    <name type="common">Indian-shot</name>
    <dbReference type="NCBI Taxonomy" id="4628"/>
    <lineage>
        <taxon>Eukaryota</taxon>
        <taxon>Viridiplantae</taxon>
        <taxon>Streptophyta</taxon>
        <taxon>Embryophyta</taxon>
        <taxon>Tracheophyta</taxon>
        <taxon>Spermatophyta</taxon>
        <taxon>Magnoliopsida</taxon>
        <taxon>Liliopsida</taxon>
        <taxon>Zingiberales</taxon>
        <taxon>Cannaceae</taxon>
        <taxon>Canna</taxon>
    </lineage>
</organism>
<dbReference type="InterPro" id="IPR044839">
    <property type="entry name" value="NDR1-like"/>
</dbReference>
<evidence type="ECO:0000256" key="2">
    <source>
        <dbReference type="ARBA" id="ARBA00022692"/>
    </source>
</evidence>
<keyword evidence="4 5" id="KW-0472">Membrane</keyword>
<feature type="domain" description="Late embryogenesis abundant protein LEA-2 subgroup" evidence="6">
    <location>
        <begin position="125"/>
        <end position="217"/>
    </location>
</feature>
<evidence type="ECO:0000256" key="4">
    <source>
        <dbReference type="ARBA" id="ARBA00023136"/>
    </source>
</evidence>
<dbReference type="Proteomes" id="UP001327560">
    <property type="component" value="Chromosome 6"/>
</dbReference>
<dbReference type="EMBL" id="CP136895">
    <property type="protein sequence ID" value="WOL11870.1"/>
    <property type="molecule type" value="Genomic_DNA"/>
</dbReference>
<dbReference type="Pfam" id="PF03168">
    <property type="entry name" value="LEA_2"/>
    <property type="match status" value="1"/>
</dbReference>
<evidence type="ECO:0000256" key="1">
    <source>
        <dbReference type="ARBA" id="ARBA00004167"/>
    </source>
</evidence>
<reference evidence="7 8" key="1">
    <citation type="submission" date="2023-10" db="EMBL/GenBank/DDBJ databases">
        <title>Chromosome-scale genome assembly provides insights into flower coloration mechanisms of Canna indica.</title>
        <authorList>
            <person name="Li C."/>
        </authorList>
    </citation>
    <scope>NUCLEOTIDE SEQUENCE [LARGE SCALE GENOMIC DNA]</scope>
    <source>
        <tissue evidence="7">Flower</tissue>
    </source>
</reference>